<dbReference type="EMBL" id="CP048985">
    <property type="protein sequence ID" value="QID79011.1"/>
    <property type="molecule type" value="Genomic_DNA"/>
</dbReference>
<dbReference type="Proteomes" id="UP000501346">
    <property type="component" value="Chromosome ScIV"/>
</dbReference>
<dbReference type="OrthoDB" id="3981301at2759"/>
<feature type="region of interest" description="Disordered" evidence="1">
    <location>
        <begin position="362"/>
        <end position="404"/>
    </location>
</feature>
<feature type="region of interest" description="Disordered" evidence="1">
    <location>
        <begin position="159"/>
        <end position="178"/>
    </location>
</feature>
<organism evidence="2 3">
    <name type="scientific">Saccharomyces pastorianus</name>
    <name type="common">Lager yeast</name>
    <name type="synonym">Saccharomyces cerevisiae x Saccharomyces eubayanus</name>
    <dbReference type="NCBI Taxonomy" id="27292"/>
    <lineage>
        <taxon>Eukaryota</taxon>
        <taxon>Fungi</taxon>
        <taxon>Dikarya</taxon>
        <taxon>Ascomycota</taxon>
        <taxon>Saccharomycotina</taxon>
        <taxon>Saccharomycetes</taxon>
        <taxon>Saccharomycetales</taxon>
        <taxon>Saccharomycetaceae</taxon>
        <taxon>Saccharomyces</taxon>
    </lineage>
</organism>
<proteinExistence type="predicted"/>
<feature type="compositionally biased region" description="Basic and acidic residues" evidence="1">
    <location>
        <begin position="392"/>
        <end position="404"/>
    </location>
</feature>
<feature type="compositionally biased region" description="Pro residues" evidence="1">
    <location>
        <begin position="1"/>
        <end position="10"/>
    </location>
</feature>
<evidence type="ECO:0000313" key="2">
    <source>
        <dbReference type="EMBL" id="QID79011.1"/>
    </source>
</evidence>
<feature type="region of interest" description="Disordered" evidence="1">
    <location>
        <begin position="1"/>
        <end position="25"/>
    </location>
</feature>
<accession>A0A6C1DQB6</accession>
<reference evidence="2 3" key="1">
    <citation type="journal article" date="2019" name="BMC Genomics">
        <title>Chromosome level assembly and comparative genome analysis confirm lager-brewing yeasts originated from a single hybridization.</title>
        <authorList>
            <person name="Salazar A.N."/>
            <person name="Gorter de Vries A.R."/>
            <person name="van den Broek M."/>
            <person name="Brouwers N."/>
            <person name="de la Torre Cortes P."/>
            <person name="Kuijpers N.G.A."/>
            <person name="Daran J.G."/>
            <person name="Abeel T."/>
        </authorList>
    </citation>
    <scope>NUCLEOTIDE SEQUENCE [LARGE SCALE GENOMIC DNA]</scope>
    <source>
        <strain evidence="2 3">CBS 1483</strain>
    </source>
</reference>
<feature type="compositionally biased region" description="Polar residues" evidence="1">
    <location>
        <begin position="370"/>
        <end position="388"/>
    </location>
</feature>
<keyword evidence="3" id="KW-1185">Reference proteome</keyword>
<evidence type="ECO:0000313" key="3">
    <source>
        <dbReference type="Proteomes" id="UP000501346"/>
    </source>
</evidence>
<feature type="region of interest" description="Disordered" evidence="1">
    <location>
        <begin position="46"/>
        <end position="69"/>
    </location>
</feature>
<gene>
    <name evidence="2" type="primary">HLR1_1</name>
    <name evidence="2" type="ORF">GRS66_001243</name>
</gene>
<name>A0A6C1DQB6_SACPS</name>
<sequence length="423" mass="47613">MENLCPPPPSQMKDFSTPPRNRHRHKRSFAISGDFEFLKQPASAPVLPSAYDSPTFENTPRRVSGMSVTMPDESQNESALLNSPSPRFFISEASTYSSPIKGVPDAIINLDDVLINKPKKCRSHRKTKSAPVKLDEFYSSHKCSSVPELTINEEIDEDDTNPQLLEPVKPLSSTSLSTDMNEDKKMTLKNARSHNSLKIQAQKQRYYNSARYLPLNSEDRATDPQILTKQSSVTSLFSSRSITPVSCNINNAGRINAISGNYLDDVLYDLDTPATTLIQDIDNLQTSINERVRLSPQSSSIKKYFSKDGKSVSSFNFQSQEYDMVSFTEDFDHVTSLSSSILDSEKQTDDEEEESIPEEILRGEPLHVYNETSGSDKSVILSTKQKSAPINKDSKHSSTQYEEKSFKKNKKFKIFAKLFCTRK</sequence>
<protein>
    <submittedName>
        <fullName evidence="2">Protein hlr1</fullName>
    </submittedName>
</protein>
<dbReference type="AlphaFoldDB" id="A0A6C1DQB6"/>
<evidence type="ECO:0000256" key="1">
    <source>
        <dbReference type="SAM" id="MobiDB-lite"/>
    </source>
</evidence>